<dbReference type="Proteomes" id="UP000198287">
    <property type="component" value="Unassembled WGS sequence"/>
</dbReference>
<feature type="transmembrane region" description="Helical" evidence="1">
    <location>
        <begin position="269"/>
        <end position="289"/>
    </location>
</feature>
<keyword evidence="3" id="KW-1185">Reference proteome</keyword>
<protein>
    <submittedName>
        <fullName evidence="2">Uncharacterized protein</fullName>
    </submittedName>
</protein>
<dbReference type="AlphaFoldDB" id="A0A226EDS3"/>
<keyword evidence="1" id="KW-0812">Transmembrane</keyword>
<evidence type="ECO:0000313" key="3">
    <source>
        <dbReference type="Proteomes" id="UP000198287"/>
    </source>
</evidence>
<feature type="transmembrane region" description="Helical" evidence="1">
    <location>
        <begin position="213"/>
        <end position="231"/>
    </location>
</feature>
<evidence type="ECO:0000313" key="2">
    <source>
        <dbReference type="EMBL" id="OXA54951.1"/>
    </source>
</evidence>
<gene>
    <name evidence="2" type="ORF">Fcan01_10872</name>
</gene>
<feature type="transmembrane region" description="Helical" evidence="1">
    <location>
        <begin position="498"/>
        <end position="519"/>
    </location>
</feature>
<keyword evidence="1" id="KW-1133">Transmembrane helix</keyword>
<dbReference type="EMBL" id="LNIX01000005">
    <property type="protein sequence ID" value="OXA54951.1"/>
    <property type="molecule type" value="Genomic_DNA"/>
</dbReference>
<evidence type="ECO:0000256" key="1">
    <source>
        <dbReference type="SAM" id="Phobius"/>
    </source>
</evidence>
<comment type="caution">
    <text evidence="2">The sequence shown here is derived from an EMBL/GenBank/DDBJ whole genome shotgun (WGS) entry which is preliminary data.</text>
</comment>
<keyword evidence="1" id="KW-0472">Membrane</keyword>
<proteinExistence type="predicted"/>
<accession>A0A226EDS3</accession>
<sequence length="533" mass="60900">MTRYSTLIVTLDTLLSINLSRNSPSDVSIYGDLRFVLELNWNNEQHFTLNYLCRNCHLSKFYTPLWKPYQNSQHFYKNLDNFQGQEFLTWDIELTGQPNTFYLVKYQFAQRDANRFIFPQLLALFHFSEKVNGTFHSCPGHPLSPTVKPTPNCLAGKMNFFFSTSDYDESFRNNHHRFYTDGRFEISFLTYNYLHPGSFVFTALIGPIGFEPLLVTIALLLGISTLCHLLFAHEKLSHPNFVLLFASPLLSQEVKMNSALNTPASLKGFALKFVFTTWLVYCLIVTEIYRGNVYKYLFLPSYTAPPQNFDQLINSLDYSVTTTPAKFKSITSPGSEHAAIFASMLEKFEPKSFIMCCPGRTSDILDLFVNLTTKPVAFVGATEYVQILEVLFRQVVGPGSSSTSSDVVMGNKVWILYDRPGLVEASDVFKGLVVSGILERSRKRLYGTWAEIYVRMSFHWSATMQRFSEMFGSGRGSERGDRRDVHVKVLRFRNVQGFFIILLIGVGFSLGVFIGEILWGKGRNRVVRFNQSL</sequence>
<name>A0A226EDS3_FOLCA</name>
<reference evidence="2 3" key="1">
    <citation type="submission" date="2015-12" db="EMBL/GenBank/DDBJ databases">
        <title>The genome of Folsomia candida.</title>
        <authorList>
            <person name="Faddeeva A."/>
            <person name="Derks M.F."/>
            <person name="Anvar Y."/>
            <person name="Smit S."/>
            <person name="Van Straalen N."/>
            <person name="Roelofs D."/>
        </authorList>
    </citation>
    <scope>NUCLEOTIDE SEQUENCE [LARGE SCALE GENOMIC DNA]</scope>
    <source>
        <strain evidence="2 3">VU population</strain>
        <tissue evidence="2">Whole body</tissue>
    </source>
</reference>
<organism evidence="2 3">
    <name type="scientific">Folsomia candida</name>
    <name type="common">Springtail</name>
    <dbReference type="NCBI Taxonomy" id="158441"/>
    <lineage>
        <taxon>Eukaryota</taxon>
        <taxon>Metazoa</taxon>
        <taxon>Ecdysozoa</taxon>
        <taxon>Arthropoda</taxon>
        <taxon>Hexapoda</taxon>
        <taxon>Collembola</taxon>
        <taxon>Entomobryomorpha</taxon>
        <taxon>Isotomoidea</taxon>
        <taxon>Isotomidae</taxon>
        <taxon>Proisotominae</taxon>
        <taxon>Folsomia</taxon>
    </lineage>
</organism>